<sequence>MLGDRGYDTDRFRNAVQEKGIAPCPARKSRNKAVKYGTRRYKMNPNRLEIMFGRSKDWWRVPTRYDRCPNVFRSVVVLTAPSCSGYGPVPDEMISA</sequence>
<evidence type="ECO:0000259" key="1">
    <source>
        <dbReference type="Pfam" id="PF13586"/>
    </source>
</evidence>
<protein>
    <recommendedName>
        <fullName evidence="1">Transposase DDE domain-containing protein</fullName>
    </recommendedName>
</protein>
<dbReference type="EMBL" id="CP033230">
    <property type="protein sequence ID" value="AYO77425.1"/>
    <property type="molecule type" value="Genomic_DNA"/>
</dbReference>
<dbReference type="Pfam" id="PF13586">
    <property type="entry name" value="DDE_Tnp_1_2"/>
    <property type="match status" value="1"/>
</dbReference>
<evidence type="ECO:0000313" key="2">
    <source>
        <dbReference type="EMBL" id="AYO77425.1"/>
    </source>
</evidence>
<gene>
    <name evidence="2" type="ORF">EBF16_11370</name>
</gene>
<dbReference type="InterPro" id="IPR025668">
    <property type="entry name" value="Tnp_DDE_dom"/>
</dbReference>
<evidence type="ECO:0000313" key="3">
    <source>
        <dbReference type="Proteomes" id="UP000280708"/>
    </source>
</evidence>
<dbReference type="AlphaFoldDB" id="A0A3G2URD8"/>
<proteinExistence type="predicted"/>
<dbReference type="RefSeq" id="WP_081215324.1">
    <property type="nucleotide sequence ID" value="NZ_LSVG01000036.1"/>
</dbReference>
<dbReference type="Proteomes" id="UP000280708">
    <property type="component" value="Chromosome"/>
</dbReference>
<name>A0A3G2URD8_SPHYA</name>
<reference evidence="2 3" key="1">
    <citation type="submission" date="2018-10" db="EMBL/GenBank/DDBJ databases">
        <title>Characterization and genome analysis of a novel bacterium Sphingobium yanoikuyae SJTF8 capable of degrading PAHs.</title>
        <authorList>
            <person name="Yin C."/>
            <person name="Xiong W."/>
            <person name="Liang R."/>
        </authorList>
    </citation>
    <scope>NUCLEOTIDE SEQUENCE [LARGE SCALE GENOMIC DNA]</scope>
    <source>
        <strain evidence="2 3">SJTF8</strain>
    </source>
</reference>
<organism evidence="2 3">
    <name type="scientific">Sphingobium yanoikuyae</name>
    <name type="common">Sphingomonas yanoikuyae</name>
    <dbReference type="NCBI Taxonomy" id="13690"/>
    <lineage>
        <taxon>Bacteria</taxon>
        <taxon>Pseudomonadati</taxon>
        <taxon>Pseudomonadota</taxon>
        <taxon>Alphaproteobacteria</taxon>
        <taxon>Sphingomonadales</taxon>
        <taxon>Sphingomonadaceae</taxon>
        <taxon>Sphingobium</taxon>
    </lineage>
</organism>
<feature type="domain" description="Transposase DDE" evidence="1">
    <location>
        <begin position="1"/>
        <end position="80"/>
    </location>
</feature>
<accession>A0A3G2URD8</accession>